<dbReference type="Proteomes" id="UP001431209">
    <property type="component" value="Unassembled WGS sequence"/>
</dbReference>
<evidence type="ECO:0000313" key="3">
    <source>
        <dbReference type="Proteomes" id="UP001431209"/>
    </source>
</evidence>
<dbReference type="EMBL" id="JAOPGA020001833">
    <property type="protein sequence ID" value="KAL0491616.1"/>
    <property type="molecule type" value="Genomic_DNA"/>
</dbReference>
<evidence type="ECO:0000313" key="2">
    <source>
        <dbReference type="EMBL" id="KAL0491616.1"/>
    </source>
</evidence>
<feature type="transmembrane region" description="Helical" evidence="1">
    <location>
        <begin position="104"/>
        <end position="123"/>
    </location>
</feature>
<sequence>MNIISDGYETDLDTFTDEATIVIDEPILQPAPKLLVTKKKYVTLGVTSLSFTTFFTLIISSILMLLLSYAFYFNEQASCIRRFGLDDDIKHHTFGESTNIGPTAIIACLSVLCFALFIIMTITKSYREQQILKQGDFSPSKNVFVQPTRVHHWLTSLMQLDPFDSRYDLFAQSIFSALYVLINTPIMMHNTRKYTQDTGGIFGALILNNFIYLSFNVMVQFTPIIVRRIKKHFFTEMIPIGDYTLLDGHPHHHDESTPHFAGCDSFTMYRVVRPYDRSLQIPYLLMLFEEYAVSQASTLYYIVQLWKQIHELERNVHFKMTSMRDREALYQHVRKRAIKIVEFMNKCKILKCDKMVEHVHDELDLMLCLDLENEKSPNIKMCSLYFKEKIQKIMVKLRCMSRHNLYHTVHYFNTFRNRLRPNSRRFVCTVDTK</sequence>
<keyword evidence="1" id="KW-1133">Transmembrane helix</keyword>
<name>A0AAW2ZSB3_9EUKA</name>
<proteinExistence type="predicted"/>
<dbReference type="AlphaFoldDB" id="A0AAW2ZSB3"/>
<comment type="caution">
    <text evidence="2">The sequence shown here is derived from an EMBL/GenBank/DDBJ whole genome shotgun (WGS) entry which is preliminary data.</text>
</comment>
<gene>
    <name evidence="2" type="ORF">AKO1_010311</name>
</gene>
<protein>
    <submittedName>
        <fullName evidence="2">Tuf</fullName>
    </submittedName>
</protein>
<evidence type="ECO:0000256" key="1">
    <source>
        <dbReference type="SAM" id="Phobius"/>
    </source>
</evidence>
<keyword evidence="3" id="KW-1185">Reference proteome</keyword>
<feature type="transmembrane region" description="Helical" evidence="1">
    <location>
        <begin position="41"/>
        <end position="72"/>
    </location>
</feature>
<organism evidence="2 3">
    <name type="scientific">Acrasis kona</name>
    <dbReference type="NCBI Taxonomy" id="1008807"/>
    <lineage>
        <taxon>Eukaryota</taxon>
        <taxon>Discoba</taxon>
        <taxon>Heterolobosea</taxon>
        <taxon>Tetramitia</taxon>
        <taxon>Eutetramitia</taxon>
        <taxon>Acrasidae</taxon>
        <taxon>Acrasis</taxon>
    </lineage>
</organism>
<keyword evidence="1" id="KW-0472">Membrane</keyword>
<keyword evidence="1" id="KW-0812">Transmembrane</keyword>
<feature type="transmembrane region" description="Helical" evidence="1">
    <location>
        <begin position="169"/>
        <end position="188"/>
    </location>
</feature>
<reference evidence="2 3" key="1">
    <citation type="submission" date="2024-03" db="EMBL/GenBank/DDBJ databases">
        <title>The Acrasis kona genome and developmental transcriptomes reveal deep origins of eukaryotic multicellular pathways.</title>
        <authorList>
            <person name="Sheikh S."/>
            <person name="Fu C.-J."/>
            <person name="Brown M.W."/>
            <person name="Baldauf S.L."/>
        </authorList>
    </citation>
    <scope>NUCLEOTIDE SEQUENCE [LARGE SCALE GENOMIC DNA]</scope>
    <source>
        <strain evidence="2 3">ATCC MYA-3509</strain>
    </source>
</reference>
<feature type="transmembrane region" description="Helical" evidence="1">
    <location>
        <begin position="200"/>
        <end position="221"/>
    </location>
</feature>
<accession>A0AAW2ZSB3</accession>